<reference evidence="1" key="1">
    <citation type="submission" date="2021-06" db="EMBL/GenBank/DDBJ databases">
        <title>Parelaphostrongylus tenuis whole genome reference sequence.</title>
        <authorList>
            <person name="Garwood T.J."/>
            <person name="Larsen P.A."/>
            <person name="Fountain-Jones N.M."/>
            <person name="Garbe J.R."/>
            <person name="Macchietto M.G."/>
            <person name="Kania S.A."/>
            <person name="Gerhold R.W."/>
            <person name="Richards J.E."/>
            <person name="Wolf T.M."/>
        </authorList>
    </citation>
    <scope>NUCLEOTIDE SEQUENCE</scope>
    <source>
        <strain evidence="1">MNPRO001-30</strain>
        <tissue evidence="1">Meninges</tissue>
    </source>
</reference>
<gene>
    <name evidence="1" type="ORF">KIN20_021982</name>
</gene>
<comment type="caution">
    <text evidence="1">The sequence shown here is derived from an EMBL/GenBank/DDBJ whole genome shotgun (WGS) entry which is preliminary data.</text>
</comment>
<proteinExistence type="predicted"/>
<sequence>MCPQQMKKEFAALKVTSAAREGKMSTKKVRQRQVRSPVTATFTNDRMRKYKFIDTRSDSPDTASVEAIHDVGLQMSVVVWTADDRWSLNARTSQKCVDVQNSWSSGDDHFPVER</sequence>
<dbReference type="EMBL" id="JAHQIW010004446">
    <property type="protein sequence ID" value="KAJ1362441.1"/>
    <property type="molecule type" value="Genomic_DNA"/>
</dbReference>
<name>A0AAD5QWI7_PARTN</name>
<dbReference type="Proteomes" id="UP001196413">
    <property type="component" value="Unassembled WGS sequence"/>
</dbReference>
<organism evidence="1 2">
    <name type="scientific">Parelaphostrongylus tenuis</name>
    <name type="common">Meningeal worm</name>
    <dbReference type="NCBI Taxonomy" id="148309"/>
    <lineage>
        <taxon>Eukaryota</taxon>
        <taxon>Metazoa</taxon>
        <taxon>Ecdysozoa</taxon>
        <taxon>Nematoda</taxon>
        <taxon>Chromadorea</taxon>
        <taxon>Rhabditida</taxon>
        <taxon>Rhabditina</taxon>
        <taxon>Rhabditomorpha</taxon>
        <taxon>Strongyloidea</taxon>
        <taxon>Metastrongylidae</taxon>
        <taxon>Parelaphostrongylus</taxon>
    </lineage>
</organism>
<accession>A0AAD5QWI7</accession>
<evidence type="ECO:0000313" key="1">
    <source>
        <dbReference type="EMBL" id="KAJ1362441.1"/>
    </source>
</evidence>
<keyword evidence="2" id="KW-1185">Reference proteome</keyword>
<dbReference type="AlphaFoldDB" id="A0AAD5QWI7"/>
<evidence type="ECO:0000313" key="2">
    <source>
        <dbReference type="Proteomes" id="UP001196413"/>
    </source>
</evidence>
<protein>
    <submittedName>
        <fullName evidence="1">Uncharacterized protein</fullName>
    </submittedName>
</protein>